<feature type="domain" description="Bacterial alpha-2-macroglobulin MG10" evidence="1">
    <location>
        <begin position="80"/>
        <end position="189"/>
    </location>
</feature>
<name>A0A4Y7U517_9FLAO</name>
<dbReference type="Proteomes" id="UP000298340">
    <property type="component" value="Unassembled WGS sequence"/>
</dbReference>
<gene>
    <name evidence="2" type="ORF">D0809_25025</name>
</gene>
<dbReference type="EMBL" id="QWDN01000139">
    <property type="protein sequence ID" value="TEB41537.1"/>
    <property type="molecule type" value="Genomic_DNA"/>
</dbReference>
<proteinExistence type="predicted"/>
<dbReference type="Pfam" id="PF17973">
    <property type="entry name" value="bMG10"/>
    <property type="match status" value="1"/>
</dbReference>
<dbReference type="AlphaFoldDB" id="A0A4Y7U517"/>
<reference evidence="2 3" key="1">
    <citation type="journal article" date="2018" name="Syst. Appl. Microbiol.">
        <title>Flavobacterium circumlabens sp. nov. and Flavobacterium cupreum sp. nov., two psychrotrophic species isolated from Antarctic environmental samples.</title>
        <authorList>
            <person name="Kralova S."/>
            <person name="Busse H.J."/>
            <person name="Svec P."/>
            <person name="Maslanova I."/>
            <person name="Stankova E."/>
            <person name="Bartak M."/>
            <person name="Sedlacek I."/>
        </authorList>
    </citation>
    <scope>NUCLEOTIDE SEQUENCE [LARGE SCALE GENOMIC DNA]</scope>
    <source>
        <strain evidence="2 3">CCM 8828</strain>
    </source>
</reference>
<evidence type="ECO:0000313" key="2">
    <source>
        <dbReference type="EMBL" id="TEB41537.1"/>
    </source>
</evidence>
<organism evidence="2 3">
    <name type="scientific">Flavobacterium circumlabens</name>
    <dbReference type="NCBI Taxonomy" id="2133765"/>
    <lineage>
        <taxon>Bacteria</taxon>
        <taxon>Pseudomonadati</taxon>
        <taxon>Bacteroidota</taxon>
        <taxon>Flavobacteriia</taxon>
        <taxon>Flavobacteriales</taxon>
        <taxon>Flavobacteriaceae</taxon>
        <taxon>Flavobacterium</taxon>
    </lineage>
</organism>
<sequence length="189" mass="21741">VKDNTVIKIGDEKILTKKLAENEKEAETGYIKLNWKKEEVKREMASITIENKSKVPGFGGVYWQYFEDLDKIKSNSGAVLSVSKELYLKKNSLKGDQLEKITSKNPLKTGDLVTVRLVITSKEDMEFVHLKDMRASCFEPVSVLSEYRYKDRLGYYISTKDAATHFFFDQINKGTYVLEYEIRVNNSGE</sequence>
<accession>A0A4Y7U517</accession>
<evidence type="ECO:0000259" key="1">
    <source>
        <dbReference type="Pfam" id="PF17973"/>
    </source>
</evidence>
<dbReference type="InterPro" id="IPR041246">
    <property type="entry name" value="Bact_MG10"/>
</dbReference>
<feature type="non-terminal residue" evidence="2">
    <location>
        <position position="1"/>
    </location>
</feature>
<feature type="non-terminal residue" evidence="2">
    <location>
        <position position="189"/>
    </location>
</feature>
<comment type="caution">
    <text evidence="2">The sequence shown here is derived from an EMBL/GenBank/DDBJ whole genome shotgun (WGS) entry which is preliminary data.</text>
</comment>
<protein>
    <recommendedName>
        <fullName evidence="1">Bacterial alpha-2-macroglobulin MG10 domain-containing protein</fullName>
    </recommendedName>
</protein>
<dbReference type="RefSeq" id="WP_170208082.1">
    <property type="nucleotide sequence ID" value="NZ_QWDN01000139.1"/>
</dbReference>
<evidence type="ECO:0000313" key="3">
    <source>
        <dbReference type="Proteomes" id="UP000298340"/>
    </source>
</evidence>